<feature type="transmembrane region" description="Helical" evidence="5">
    <location>
        <begin position="343"/>
        <end position="364"/>
    </location>
</feature>
<dbReference type="VEuPathDB" id="VectorBase:HLOH_056867"/>
<keyword evidence="3 5" id="KW-1133">Transmembrane helix</keyword>
<feature type="transmembrane region" description="Helical" evidence="5">
    <location>
        <begin position="223"/>
        <end position="241"/>
    </location>
</feature>
<proteinExistence type="predicted"/>
<dbReference type="EMBL" id="JABSTR010000002">
    <property type="protein sequence ID" value="KAH9363578.1"/>
    <property type="molecule type" value="Genomic_DNA"/>
</dbReference>
<name>A0A9J6FKF7_HAELO</name>
<feature type="transmembrane region" description="Helical" evidence="5">
    <location>
        <begin position="253"/>
        <end position="272"/>
    </location>
</feature>
<dbReference type="GO" id="GO:0016020">
    <property type="term" value="C:membrane"/>
    <property type="evidence" value="ECO:0007669"/>
    <property type="project" value="UniProtKB-SubCell"/>
</dbReference>
<dbReference type="InterPro" id="IPR011701">
    <property type="entry name" value="MFS"/>
</dbReference>
<feature type="transmembrane region" description="Helical" evidence="5">
    <location>
        <begin position="399"/>
        <end position="421"/>
    </location>
</feature>
<comment type="caution">
    <text evidence="6">The sequence shown here is derived from an EMBL/GenBank/DDBJ whole genome shotgun (WGS) entry which is preliminary data.</text>
</comment>
<dbReference type="InterPro" id="IPR036259">
    <property type="entry name" value="MFS_trans_sf"/>
</dbReference>
<evidence type="ECO:0000313" key="7">
    <source>
        <dbReference type="Proteomes" id="UP000821853"/>
    </source>
</evidence>
<dbReference type="OMA" id="RTMAVCT"/>
<comment type="subcellular location">
    <subcellularLocation>
        <location evidence="1">Membrane</location>
        <topology evidence="1">Multi-pass membrane protein</topology>
    </subcellularLocation>
</comment>
<sequence>MESALAPKGPRLPSADLGHGRFQMMILACAQLSVAVDAYQALCSRLLTPPVDHWCRPPPEFAHMNPDLWRNVALPLGSDGRFNQCAVYEQLSPSVREYETDTERRARLCHEWNYELPPGVQTMASRWNLVCDYAWHVTLVEVFNIICGLVMLPLAGQLSDKTGRRTIAICCVVLAMCAALALAYANSLAVFAVSRAFVGASVSSLRVNTIVLLFEVTTKCFRVFYCCLAQAGLLLGSLAATTLEGAGVLDMRVVAIIGIMPTLLLVFCFHALEESPVWHLSMWKFDEAKDVLISMSRANGITVIMNVPVLERQFDIRRKEEVPALRSSCVLDMLTNEVLRGRVVRAFCVWFCLFFSMHAVWQHTPRHTNVWLLLTAVVPRAAALPAAYALMRTFSRKQALAMCVALSCCLAFGLAFVLLLSPPSSKVLLTLLCELTLASLGMTYTVVIIHSLELFPTMLRTMAVCTLLSCGRLGAAVATAIALPAQRLHSSAPLFLVTLSLLIAQVALISLPETKHGTLLHTLYDLEVDVIKQTVMDILQECSFVGLREDYP</sequence>
<feature type="transmembrane region" description="Helical" evidence="5">
    <location>
        <begin position="197"/>
        <end position="216"/>
    </location>
</feature>
<gene>
    <name evidence="6" type="ORF">HPB48_013773</name>
</gene>
<protein>
    <submittedName>
        <fullName evidence="6">Uncharacterized protein</fullName>
    </submittedName>
</protein>
<evidence type="ECO:0000256" key="2">
    <source>
        <dbReference type="ARBA" id="ARBA00022692"/>
    </source>
</evidence>
<dbReference type="GO" id="GO:0022857">
    <property type="term" value="F:transmembrane transporter activity"/>
    <property type="evidence" value="ECO:0007669"/>
    <property type="project" value="InterPro"/>
</dbReference>
<dbReference type="Pfam" id="PF07690">
    <property type="entry name" value="MFS_1"/>
    <property type="match status" value="1"/>
</dbReference>
<feature type="transmembrane region" description="Helical" evidence="5">
    <location>
        <begin position="166"/>
        <end position="185"/>
    </location>
</feature>
<evidence type="ECO:0000313" key="6">
    <source>
        <dbReference type="EMBL" id="KAH9363578.1"/>
    </source>
</evidence>
<keyword evidence="4 5" id="KW-0472">Membrane</keyword>
<keyword evidence="2 5" id="KW-0812">Transmembrane</keyword>
<dbReference type="AlphaFoldDB" id="A0A9J6FKF7"/>
<accession>A0A9J6FKF7</accession>
<evidence type="ECO:0000256" key="4">
    <source>
        <dbReference type="ARBA" id="ARBA00023136"/>
    </source>
</evidence>
<evidence type="ECO:0000256" key="5">
    <source>
        <dbReference type="SAM" id="Phobius"/>
    </source>
</evidence>
<feature type="transmembrane region" description="Helical" evidence="5">
    <location>
        <begin position="491"/>
        <end position="511"/>
    </location>
</feature>
<dbReference type="Gene3D" id="1.20.1250.20">
    <property type="entry name" value="MFS general substrate transporter like domains"/>
    <property type="match status" value="1"/>
</dbReference>
<evidence type="ECO:0000256" key="3">
    <source>
        <dbReference type="ARBA" id="ARBA00022989"/>
    </source>
</evidence>
<reference evidence="6 7" key="1">
    <citation type="journal article" date="2020" name="Cell">
        <title>Large-Scale Comparative Analyses of Tick Genomes Elucidate Their Genetic Diversity and Vector Capacities.</title>
        <authorList>
            <consortium name="Tick Genome and Microbiome Consortium (TIGMIC)"/>
            <person name="Jia N."/>
            <person name="Wang J."/>
            <person name="Shi W."/>
            <person name="Du L."/>
            <person name="Sun Y."/>
            <person name="Zhan W."/>
            <person name="Jiang J.F."/>
            <person name="Wang Q."/>
            <person name="Zhang B."/>
            <person name="Ji P."/>
            <person name="Bell-Sakyi L."/>
            <person name="Cui X.M."/>
            <person name="Yuan T.T."/>
            <person name="Jiang B.G."/>
            <person name="Yang W.F."/>
            <person name="Lam T.T."/>
            <person name="Chang Q.C."/>
            <person name="Ding S.J."/>
            <person name="Wang X.J."/>
            <person name="Zhu J.G."/>
            <person name="Ruan X.D."/>
            <person name="Zhao L."/>
            <person name="Wei J.T."/>
            <person name="Ye R.Z."/>
            <person name="Que T.C."/>
            <person name="Du C.H."/>
            <person name="Zhou Y.H."/>
            <person name="Cheng J.X."/>
            <person name="Dai P.F."/>
            <person name="Guo W.B."/>
            <person name="Han X.H."/>
            <person name="Huang E.J."/>
            <person name="Li L.F."/>
            <person name="Wei W."/>
            <person name="Gao Y.C."/>
            <person name="Liu J.Z."/>
            <person name="Shao H.Z."/>
            <person name="Wang X."/>
            <person name="Wang C.C."/>
            <person name="Yang T.C."/>
            <person name="Huo Q.B."/>
            <person name="Li W."/>
            <person name="Chen H.Y."/>
            <person name="Chen S.E."/>
            <person name="Zhou L.G."/>
            <person name="Ni X.B."/>
            <person name="Tian J.H."/>
            <person name="Sheng Y."/>
            <person name="Liu T."/>
            <person name="Pan Y.S."/>
            <person name="Xia L.Y."/>
            <person name="Li J."/>
            <person name="Zhao F."/>
            <person name="Cao W.C."/>
        </authorList>
    </citation>
    <scope>NUCLEOTIDE SEQUENCE [LARGE SCALE GENOMIC DNA]</scope>
    <source>
        <strain evidence="6">HaeL-2018</strain>
    </source>
</reference>
<feature type="transmembrane region" description="Helical" evidence="5">
    <location>
        <begin position="133"/>
        <end position="154"/>
    </location>
</feature>
<feature type="transmembrane region" description="Helical" evidence="5">
    <location>
        <begin position="427"/>
        <end position="449"/>
    </location>
</feature>
<evidence type="ECO:0000256" key="1">
    <source>
        <dbReference type="ARBA" id="ARBA00004141"/>
    </source>
</evidence>
<organism evidence="6 7">
    <name type="scientific">Haemaphysalis longicornis</name>
    <name type="common">Bush tick</name>
    <dbReference type="NCBI Taxonomy" id="44386"/>
    <lineage>
        <taxon>Eukaryota</taxon>
        <taxon>Metazoa</taxon>
        <taxon>Ecdysozoa</taxon>
        <taxon>Arthropoda</taxon>
        <taxon>Chelicerata</taxon>
        <taxon>Arachnida</taxon>
        <taxon>Acari</taxon>
        <taxon>Parasitiformes</taxon>
        <taxon>Ixodida</taxon>
        <taxon>Ixodoidea</taxon>
        <taxon>Ixodidae</taxon>
        <taxon>Haemaphysalinae</taxon>
        <taxon>Haemaphysalis</taxon>
    </lineage>
</organism>
<dbReference type="OrthoDB" id="6512337at2759"/>
<dbReference type="Proteomes" id="UP000821853">
    <property type="component" value="Chromosome 10"/>
</dbReference>
<dbReference type="PANTHER" id="PTHR24064">
    <property type="entry name" value="SOLUTE CARRIER FAMILY 22 MEMBER"/>
    <property type="match status" value="1"/>
</dbReference>
<keyword evidence="7" id="KW-1185">Reference proteome</keyword>
<feature type="transmembrane region" description="Helical" evidence="5">
    <location>
        <begin position="461"/>
        <end position="485"/>
    </location>
</feature>
<dbReference type="SUPFAM" id="SSF103473">
    <property type="entry name" value="MFS general substrate transporter"/>
    <property type="match status" value="1"/>
</dbReference>